<dbReference type="PANTHER" id="PTHR47053">
    <property type="entry name" value="MUREIN DD-ENDOPEPTIDASE MEPH-RELATED"/>
    <property type="match status" value="1"/>
</dbReference>
<name>A0A8J3MRJ8_9CHLR</name>
<organism evidence="6 7">
    <name type="scientific">Ktedonospora formicarum</name>
    <dbReference type="NCBI Taxonomy" id="2778364"/>
    <lineage>
        <taxon>Bacteria</taxon>
        <taxon>Bacillati</taxon>
        <taxon>Chloroflexota</taxon>
        <taxon>Ktedonobacteria</taxon>
        <taxon>Ktedonobacterales</taxon>
        <taxon>Ktedonobacteraceae</taxon>
        <taxon>Ktedonospora</taxon>
    </lineage>
</organism>
<keyword evidence="7" id="KW-1185">Reference proteome</keyword>
<dbReference type="InterPro" id="IPR000064">
    <property type="entry name" value="NLP_P60_dom"/>
</dbReference>
<dbReference type="GO" id="GO:0008234">
    <property type="term" value="F:cysteine-type peptidase activity"/>
    <property type="evidence" value="ECO:0007669"/>
    <property type="project" value="UniProtKB-KW"/>
</dbReference>
<reference evidence="6" key="1">
    <citation type="submission" date="2020-10" db="EMBL/GenBank/DDBJ databases">
        <title>Taxonomic study of unclassified bacteria belonging to the class Ktedonobacteria.</title>
        <authorList>
            <person name="Yabe S."/>
            <person name="Wang C.M."/>
            <person name="Zheng Y."/>
            <person name="Sakai Y."/>
            <person name="Cavaletti L."/>
            <person name="Monciardini P."/>
            <person name="Donadio S."/>
        </authorList>
    </citation>
    <scope>NUCLEOTIDE SEQUENCE</scope>
    <source>
        <strain evidence="6">SOSP1-1</strain>
    </source>
</reference>
<protein>
    <submittedName>
        <fullName evidence="6">NLP/P60</fullName>
    </submittedName>
</protein>
<dbReference type="EMBL" id="BNJF01000001">
    <property type="protein sequence ID" value="GHO43693.1"/>
    <property type="molecule type" value="Genomic_DNA"/>
</dbReference>
<proteinExistence type="inferred from homology"/>
<dbReference type="Gene3D" id="3.90.1720.10">
    <property type="entry name" value="endopeptidase domain like (from Nostoc punctiforme)"/>
    <property type="match status" value="1"/>
</dbReference>
<dbReference type="Pfam" id="PF00877">
    <property type="entry name" value="NLPC_P60"/>
    <property type="match status" value="1"/>
</dbReference>
<dbReference type="Gene3D" id="2.30.30.40">
    <property type="entry name" value="SH3 Domains"/>
    <property type="match status" value="2"/>
</dbReference>
<comment type="caution">
    <text evidence="6">The sequence shown here is derived from an EMBL/GenBank/DDBJ whole genome shotgun (WGS) entry which is preliminary data.</text>
</comment>
<dbReference type="PROSITE" id="PS51935">
    <property type="entry name" value="NLPC_P60"/>
    <property type="match status" value="1"/>
</dbReference>
<keyword evidence="3" id="KW-0378">Hydrolase</keyword>
<dbReference type="Proteomes" id="UP000612362">
    <property type="component" value="Unassembled WGS sequence"/>
</dbReference>
<sequence length="286" mass="31755">MTHDTQTAYAIAVGVADVRRDPDPTSEQVTQALLNMPATAERSEGEWTYVQLADYAGWVRNVHLAEPARKGFTKVGEGCATPLDLVAVVTVTRTPLYDAFEGDGQQGNAYLSTVLPLLDDTHATRVRVALPGESEAWLERKAVTIRRDAERYPRGTVQQVIDFAAQFSKVPYLWGGNSYEGIDCSGFVQLCYRMGGYDIPRDADQQHDALLQSVTREEICAGDLIFFGTKAITHVGMALGANEFIHAEGRQYNYVVVNSFDKRSPIFNERLNDIVWAIKRVIPDHA</sequence>
<feature type="domain" description="NlpC/P60" evidence="5">
    <location>
        <begin position="154"/>
        <end position="282"/>
    </location>
</feature>
<comment type="similarity">
    <text evidence="1">Belongs to the peptidase C40 family.</text>
</comment>
<keyword evidence="4" id="KW-0788">Thiol protease</keyword>
<evidence type="ECO:0000259" key="5">
    <source>
        <dbReference type="PROSITE" id="PS51935"/>
    </source>
</evidence>
<keyword evidence="2" id="KW-0645">Protease</keyword>
<evidence type="ECO:0000313" key="7">
    <source>
        <dbReference type="Proteomes" id="UP000612362"/>
    </source>
</evidence>
<evidence type="ECO:0000313" key="6">
    <source>
        <dbReference type="EMBL" id="GHO43693.1"/>
    </source>
</evidence>
<evidence type="ECO:0000256" key="1">
    <source>
        <dbReference type="ARBA" id="ARBA00007074"/>
    </source>
</evidence>
<accession>A0A8J3MRJ8</accession>
<dbReference type="RefSeq" id="WP_220193152.1">
    <property type="nucleotide sequence ID" value="NZ_BNJF01000001.1"/>
</dbReference>
<evidence type="ECO:0000256" key="2">
    <source>
        <dbReference type="ARBA" id="ARBA00022670"/>
    </source>
</evidence>
<gene>
    <name evidence="6" type="ORF">KSX_18560</name>
</gene>
<dbReference type="AlphaFoldDB" id="A0A8J3MRJ8"/>
<dbReference type="InterPro" id="IPR038765">
    <property type="entry name" value="Papain-like_cys_pep_sf"/>
</dbReference>
<dbReference type="Pfam" id="PF18348">
    <property type="entry name" value="SH3_16"/>
    <property type="match status" value="1"/>
</dbReference>
<dbReference type="PANTHER" id="PTHR47053:SF1">
    <property type="entry name" value="MUREIN DD-ENDOPEPTIDASE MEPH-RELATED"/>
    <property type="match status" value="1"/>
</dbReference>
<evidence type="ECO:0000256" key="3">
    <source>
        <dbReference type="ARBA" id="ARBA00022801"/>
    </source>
</evidence>
<dbReference type="InterPro" id="IPR041382">
    <property type="entry name" value="SH3_16"/>
</dbReference>
<evidence type="ECO:0000256" key="4">
    <source>
        <dbReference type="ARBA" id="ARBA00022807"/>
    </source>
</evidence>
<dbReference type="GO" id="GO:0006508">
    <property type="term" value="P:proteolysis"/>
    <property type="evidence" value="ECO:0007669"/>
    <property type="project" value="UniProtKB-KW"/>
</dbReference>
<dbReference type="InterPro" id="IPR051202">
    <property type="entry name" value="Peptidase_C40"/>
</dbReference>
<dbReference type="SUPFAM" id="SSF54001">
    <property type="entry name" value="Cysteine proteinases"/>
    <property type="match status" value="1"/>
</dbReference>